<dbReference type="PANTHER" id="PTHR30121">
    <property type="entry name" value="UNCHARACTERIZED PROTEIN YJGR-RELATED"/>
    <property type="match status" value="1"/>
</dbReference>
<gene>
    <name evidence="2" type="ORF">Ga0074812_11232</name>
</gene>
<proteinExistence type="predicted"/>
<dbReference type="RefSeq" id="WP_091278724.1">
    <property type="nucleotide sequence ID" value="NZ_FAOZ01000012.1"/>
</dbReference>
<dbReference type="InterPro" id="IPR051162">
    <property type="entry name" value="T4SS_component"/>
</dbReference>
<sequence length="1035" mass="112636">MSTASVTTAKVDYLQRCGPGPRILAEAWTEGVLASRRLLQVRGVGRPEKAQHHKPAVQAERWRSPTTELVTGLYGYLIPLALQIIGSPDGVRVQLGTWSARPGSEAAQVRRIGVIESVLRGLHPVVDVEAVTAQSPRWPLGGMALGVPAPAGIDHRDGAAPMDRIIRSMTGTAWSVLVLAYPLREDTISHVRDSVLNEMRAVTSAARNELAPSPLTDQYVEFLKASLLSTGEGLAIGAWRTAVYLGGDRDSYPRLASAWRSVMSGERSLPEPVRVFERAEVAGLAAAWAMPNQPGDSPPGLYRRPFECQTFLSTAQLAACAHLPEIETPGFAVDVAPRFDVVARPADHDSQGFVIGRVLQHRRPTAGTYEITRRSLTRHVFVAGLTGSGKTNTIMSMLVEAAAHNVPFMVIEPAKTEYRALIDHPALGSRMRVFTAGKATIGPFVLNPFEVPEGTTVGEHLNLLRAVFTAAFGMWTPLPQILERCLHDIYVDRGWDLRTNTNARLTAPDGGHGTGLDVAAAFPTLSDLIAKTEHVIKALGYDEKVTGDLTAALVTRLDSLRQGAKGAMLDVVRSLPARELFGMPTVVELEALGDEGDRAFFSGLLLIRLAEYRRAQGQSPDLVHLLVVEEAHRLLANVATSVSEETANPRGEAVQTFSNLLSEIRAYGQGVVIADQVPVRLAPDVMKNTNLKIAHRIVAADDRQALAGTMAMDERQSTALTALGVGEAAVFSGGDDAPLLVQVPLVKDAISPVPPPDARVAEHMRRWRVAGRFDELFLSQPFCARTCATPAACEAARRLADDEYVQRTLGRVTLSVVNQPDALERLWDDLVLVLRARRPVTVRDDDLLRAYLGHGSDLLATRRGVQGGWSYADTAGFRDRLRELLLAKLAGSPQVAALTASLRATVHRLHPREFRPYPACELVCAQDPPLCLYRSAVADLVASGRYQSAWRTADEGDLATGGNRAQQTWEVCQDAAYELVEFPDPEMPAEVSREVEVAARRVCVCFEQQMLADDRRKLPRTTRRILARVVAEAGL</sequence>
<dbReference type="AlphaFoldDB" id="A0A0S4QRA3"/>
<evidence type="ECO:0000313" key="2">
    <source>
        <dbReference type="EMBL" id="CUU57372.1"/>
    </source>
</evidence>
<dbReference type="GO" id="GO:0005524">
    <property type="term" value="F:ATP binding"/>
    <property type="evidence" value="ECO:0007669"/>
    <property type="project" value="InterPro"/>
</dbReference>
<feature type="domain" description="FtsK" evidence="1">
    <location>
        <begin position="373"/>
        <end position="429"/>
    </location>
</feature>
<dbReference type="SUPFAM" id="SSF52540">
    <property type="entry name" value="P-loop containing nucleoside triphosphate hydrolases"/>
    <property type="match status" value="1"/>
</dbReference>
<dbReference type="Pfam" id="PF01580">
    <property type="entry name" value="FtsK_SpoIIIE"/>
    <property type="match status" value="1"/>
</dbReference>
<dbReference type="GO" id="GO:0003677">
    <property type="term" value="F:DNA binding"/>
    <property type="evidence" value="ECO:0007669"/>
    <property type="project" value="InterPro"/>
</dbReference>
<organism evidence="2 3">
    <name type="scientific">Parafrankia irregularis</name>
    <dbReference type="NCBI Taxonomy" id="795642"/>
    <lineage>
        <taxon>Bacteria</taxon>
        <taxon>Bacillati</taxon>
        <taxon>Actinomycetota</taxon>
        <taxon>Actinomycetes</taxon>
        <taxon>Frankiales</taxon>
        <taxon>Frankiaceae</taxon>
        <taxon>Parafrankia</taxon>
    </lineage>
</organism>
<evidence type="ECO:0000313" key="3">
    <source>
        <dbReference type="Proteomes" id="UP000198802"/>
    </source>
</evidence>
<accession>A0A0S4QRA3</accession>
<keyword evidence="3" id="KW-1185">Reference proteome</keyword>
<protein>
    <submittedName>
        <fullName evidence="2">AAA-like domain-containing protein</fullName>
    </submittedName>
</protein>
<reference evidence="3" key="1">
    <citation type="submission" date="2015-11" db="EMBL/GenBank/DDBJ databases">
        <authorList>
            <person name="Varghese N."/>
        </authorList>
    </citation>
    <scope>NUCLEOTIDE SEQUENCE [LARGE SCALE GENOMIC DNA]</scope>
    <source>
        <strain evidence="3">DSM 45899</strain>
    </source>
</reference>
<dbReference type="Proteomes" id="UP000198802">
    <property type="component" value="Unassembled WGS sequence"/>
</dbReference>
<dbReference type="InterPro" id="IPR002543">
    <property type="entry name" value="FtsK_dom"/>
</dbReference>
<dbReference type="EMBL" id="FAOZ01000012">
    <property type="protein sequence ID" value="CUU57372.1"/>
    <property type="molecule type" value="Genomic_DNA"/>
</dbReference>
<evidence type="ECO:0000259" key="1">
    <source>
        <dbReference type="Pfam" id="PF01580"/>
    </source>
</evidence>
<name>A0A0S4QRA3_9ACTN</name>
<dbReference type="PANTHER" id="PTHR30121:SF11">
    <property type="entry name" value="AAA+ ATPASE DOMAIN-CONTAINING PROTEIN"/>
    <property type="match status" value="1"/>
</dbReference>
<dbReference type="Gene3D" id="3.40.50.300">
    <property type="entry name" value="P-loop containing nucleotide triphosphate hydrolases"/>
    <property type="match status" value="2"/>
</dbReference>
<dbReference type="InterPro" id="IPR027417">
    <property type="entry name" value="P-loop_NTPase"/>
</dbReference>